<dbReference type="AlphaFoldDB" id="A0A382R249"/>
<organism evidence="1">
    <name type="scientific">marine metagenome</name>
    <dbReference type="NCBI Taxonomy" id="408172"/>
    <lineage>
        <taxon>unclassified sequences</taxon>
        <taxon>metagenomes</taxon>
        <taxon>ecological metagenomes</taxon>
    </lineage>
</organism>
<accession>A0A382R249</accession>
<feature type="non-terminal residue" evidence="1">
    <location>
        <position position="79"/>
    </location>
</feature>
<name>A0A382R249_9ZZZZ</name>
<reference evidence="1" key="1">
    <citation type="submission" date="2018-05" db="EMBL/GenBank/DDBJ databases">
        <authorList>
            <person name="Lanie J.A."/>
            <person name="Ng W.-L."/>
            <person name="Kazmierczak K.M."/>
            <person name="Andrzejewski T.M."/>
            <person name="Davidsen T.M."/>
            <person name="Wayne K.J."/>
            <person name="Tettelin H."/>
            <person name="Glass J.I."/>
            <person name="Rusch D."/>
            <person name="Podicherti R."/>
            <person name="Tsui H.-C.T."/>
            <person name="Winkler M.E."/>
        </authorList>
    </citation>
    <scope>NUCLEOTIDE SEQUENCE</scope>
</reference>
<sequence length="79" mass="8572">MKGYTMKKLMKYFKKVDGQSLAEFAVTTAMMATLATTAAPKFSGVGEGAKEKKTLADIDKILKSANNFYNEQVTKAGRG</sequence>
<dbReference type="EMBL" id="UINC01118223">
    <property type="protein sequence ID" value="SVC91205.1"/>
    <property type="molecule type" value="Genomic_DNA"/>
</dbReference>
<gene>
    <name evidence="1" type="ORF">METZ01_LOCUS344059</name>
</gene>
<proteinExistence type="predicted"/>
<evidence type="ECO:0000313" key="1">
    <source>
        <dbReference type="EMBL" id="SVC91205.1"/>
    </source>
</evidence>
<protein>
    <submittedName>
        <fullName evidence="1">Uncharacterized protein</fullName>
    </submittedName>
</protein>